<dbReference type="RefSeq" id="WP_128766653.1">
    <property type="nucleotide sequence ID" value="NZ_JBHUOO010000009.1"/>
</dbReference>
<accession>A0A4Q0NUW3</accession>
<feature type="transmembrane region" description="Helical" evidence="1">
    <location>
        <begin position="17"/>
        <end position="38"/>
    </location>
</feature>
<organism evidence="2 3">
    <name type="scientific">Leeuwenhoekiella polynyae</name>
    <dbReference type="NCBI Taxonomy" id="1550906"/>
    <lineage>
        <taxon>Bacteria</taxon>
        <taxon>Pseudomonadati</taxon>
        <taxon>Bacteroidota</taxon>
        <taxon>Flavobacteriia</taxon>
        <taxon>Flavobacteriales</taxon>
        <taxon>Flavobacteriaceae</taxon>
        <taxon>Leeuwenhoekiella</taxon>
    </lineage>
</organism>
<dbReference type="EMBL" id="QOVK01000021">
    <property type="protein sequence ID" value="RXG14768.1"/>
    <property type="molecule type" value="Genomic_DNA"/>
</dbReference>
<protein>
    <recommendedName>
        <fullName evidence="4">Conjugative transposon TraK protein</fullName>
    </recommendedName>
</protein>
<keyword evidence="1" id="KW-0812">Transmembrane</keyword>
<evidence type="ECO:0008006" key="4">
    <source>
        <dbReference type="Google" id="ProtNLM"/>
    </source>
</evidence>
<dbReference type="Proteomes" id="UP000289859">
    <property type="component" value="Unassembled WGS sequence"/>
</dbReference>
<comment type="caution">
    <text evidence="2">The sequence shown here is derived from an EMBL/GenBank/DDBJ whole genome shotgun (WGS) entry which is preliminary data.</text>
</comment>
<name>A0A4Q0NUW3_9FLAO</name>
<keyword evidence="1" id="KW-0472">Membrane</keyword>
<reference evidence="2 3" key="1">
    <citation type="submission" date="2018-07" db="EMBL/GenBank/DDBJ databases">
        <title>Leeuwenhoekiella genomics.</title>
        <authorList>
            <person name="Tahon G."/>
            <person name="Willems A."/>
        </authorList>
    </citation>
    <scope>NUCLEOTIDE SEQUENCE [LARGE SCALE GENOMIC DNA]</scope>
    <source>
        <strain evidence="2 3">LMG 29608</strain>
    </source>
</reference>
<dbReference type="AlphaFoldDB" id="A0A4Q0NUW3"/>
<keyword evidence="3" id="KW-1185">Reference proteome</keyword>
<evidence type="ECO:0000313" key="3">
    <source>
        <dbReference type="Proteomes" id="UP000289859"/>
    </source>
</evidence>
<keyword evidence="1" id="KW-1133">Transmembrane helix</keyword>
<gene>
    <name evidence="2" type="ORF">DSM02_3370</name>
</gene>
<dbReference type="OrthoDB" id="1039148at2"/>
<sequence>MKTPYTSIYAVLKINRLIVISVVIGATLSMLFSGWMVYTTYQKALDSAFAISTEGEVIPLKLIAQKENQEVEALAHLELFHKHFYNIDASNYKENLEKALWLGNSSVDAVYRQKKADGVYNRLIQYSLIQRIQSIESEVNLDTDPVSFKTTTHFEINRGAITDIYELVTTGNLITVDRNFPNNPHGLLITDYFEKSLRKLTDESY</sequence>
<evidence type="ECO:0000313" key="2">
    <source>
        <dbReference type="EMBL" id="RXG14768.1"/>
    </source>
</evidence>
<evidence type="ECO:0000256" key="1">
    <source>
        <dbReference type="SAM" id="Phobius"/>
    </source>
</evidence>
<proteinExistence type="predicted"/>